<reference evidence="2" key="1">
    <citation type="submission" date="2024-02" db="EMBL/GenBank/DDBJ databases">
        <authorList>
            <consortium name="ELIXIR-Norway"/>
            <consortium name="Elixir Norway"/>
        </authorList>
    </citation>
    <scope>NUCLEOTIDE SEQUENCE</scope>
</reference>
<feature type="region of interest" description="Disordered" evidence="1">
    <location>
        <begin position="161"/>
        <end position="184"/>
    </location>
</feature>
<evidence type="ECO:0000313" key="2">
    <source>
        <dbReference type="EMBL" id="CAK9274541.1"/>
    </source>
</evidence>
<evidence type="ECO:0000313" key="3">
    <source>
        <dbReference type="Proteomes" id="UP001497444"/>
    </source>
</evidence>
<gene>
    <name evidence="2" type="ORF">CSSPJE1EN1_LOCUS20019</name>
</gene>
<organism evidence="2 3">
    <name type="scientific">Sphagnum jensenii</name>
    <dbReference type="NCBI Taxonomy" id="128206"/>
    <lineage>
        <taxon>Eukaryota</taxon>
        <taxon>Viridiplantae</taxon>
        <taxon>Streptophyta</taxon>
        <taxon>Embryophyta</taxon>
        <taxon>Bryophyta</taxon>
        <taxon>Sphagnophytina</taxon>
        <taxon>Sphagnopsida</taxon>
        <taxon>Sphagnales</taxon>
        <taxon>Sphagnaceae</taxon>
        <taxon>Sphagnum</taxon>
    </lineage>
</organism>
<feature type="compositionally biased region" description="Polar residues" evidence="1">
    <location>
        <begin position="164"/>
        <end position="176"/>
    </location>
</feature>
<proteinExistence type="predicted"/>
<accession>A0ABP0X9B4</accession>
<dbReference type="EMBL" id="OZ020101">
    <property type="protein sequence ID" value="CAK9274541.1"/>
    <property type="molecule type" value="Genomic_DNA"/>
</dbReference>
<evidence type="ECO:0000256" key="1">
    <source>
        <dbReference type="SAM" id="MobiDB-lite"/>
    </source>
</evidence>
<protein>
    <submittedName>
        <fullName evidence="2">Uncharacterized protein</fullName>
    </submittedName>
</protein>
<keyword evidence="3" id="KW-1185">Reference proteome</keyword>
<sequence>MVHRRCLGELIHQVEVELKDQTLRFYLSISEKPRLEWSWQDEPNRGGMECTILVFIHTGLKGVSVQKRKNLHWIALDHTPDLNNEVAFTVPAHNLLMRKGEVDSSRQELRNRSASIQASPQAARKKRLTRLDMTILMNPEVNTLISAQEDLKEGSEGSKLPLTFVTSPPGSISQPAARSRLTYV</sequence>
<name>A0ABP0X9B4_9BRYO</name>
<dbReference type="Proteomes" id="UP001497444">
    <property type="component" value="Chromosome 6"/>
</dbReference>